<dbReference type="InterPro" id="IPR044929">
    <property type="entry name" value="DNA/RNA_non-sp_Endonuclease_sf"/>
</dbReference>
<dbReference type="Pfam" id="PF13930">
    <property type="entry name" value="Endonuclea_NS_2"/>
    <property type="match status" value="1"/>
</dbReference>
<dbReference type="InterPro" id="IPR044927">
    <property type="entry name" value="Endonuclea_NS_2"/>
</dbReference>
<evidence type="ECO:0000259" key="2">
    <source>
        <dbReference type="Pfam" id="PF13930"/>
    </source>
</evidence>
<dbReference type="Proteomes" id="UP000504635">
    <property type="component" value="Unplaced"/>
</dbReference>
<accession>A0A6J2Y5H0</accession>
<proteinExistence type="predicted"/>
<dbReference type="OrthoDB" id="6585151at2759"/>
<sequence length="193" mass="21605">MEKTLLVPLLYTLVYYLNQANGATHTYTLGPNTATVTTMSHVCKNGHSTEVTTGVTATLHAKSTTRTNFGSNFDNRMTELDKVAGDHKGHILASAFYGPAVTWNLAPQADNLNKKYRCRNSVLNLWYDCEKWIRDQLDAGSHLPITVRIRLEYENKNCRPTYWSIDARRTDGQGCVSDRINNGPPPLGVCQRS</sequence>
<name>A0A6J2Y5H0_SITOR</name>
<dbReference type="RefSeq" id="XP_030758245.1">
    <property type="nucleotide sequence ID" value="XM_030902385.1"/>
</dbReference>
<organism evidence="3 4">
    <name type="scientific">Sitophilus oryzae</name>
    <name type="common">Rice weevil</name>
    <name type="synonym">Curculio oryzae</name>
    <dbReference type="NCBI Taxonomy" id="7048"/>
    <lineage>
        <taxon>Eukaryota</taxon>
        <taxon>Metazoa</taxon>
        <taxon>Ecdysozoa</taxon>
        <taxon>Arthropoda</taxon>
        <taxon>Hexapoda</taxon>
        <taxon>Insecta</taxon>
        <taxon>Pterygota</taxon>
        <taxon>Neoptera</taxon>
        <taxon>Endopterygota</taxon>
        <taxon>Coleoptera</taxon>
        <taxon>Polyphaga</taxon>
        <taxon>Cucujiformia</taxon>
        <taxon>Curculionidae</taxon>
        <taxon>Dryophthorinae</taxon>
        <taxon>Sitophilus</taxon>
    </lineage>
</organism>
<feature type="signal peptide" evidence="1">
    <location>
        <begin position="1"/>
        <end position="22"/>
    </location>
</feature>
<gene>
    <name evidence="4" type="primary">LOC115883964</name>
</gene>
<evidence type="ECO:0000313" key="4">
    <source>
        <dbReference type="RefSeq" id="XP_030758245.1"/>
    </source>
</evidence>
<feature type="domain" description="Type VII secretion system protein EssD-like" evidence="2">
    <location>
        <begin position="53"/>
        <end position="168"/>
    </location>
</feature>
<keyword evidence="1" id="KW-0732">Signal</keyword>
<dbReference type="GeneID" id="115883964"/>
<dbReference type="Gene3D" id="3.40.570.10">
    <property type="entry name" value="Extracellular Endonuclease, subunit A"/>
    <property type="match status" value="1"/>
</dbReference>
<dbReference type="AlphaFoldDB" id="A0A6J2Y5H0"/>
<dbReference type="KEGG" id="soy:115883964"/>
<evidence type="ECO:0000256" key="1">
    <source>
        <dbReference type="SAM" id="SignalP"/>
    </source>
</evidence>
<feature type="chain" id="PRO_5026915972" evidence="1">
    <location>
        <begin position="23"/>
        <end position="193"/>
    </location>
</feature>
<evidence type="ECO:0000313" key="3">
    <source>
        <dbReference type="Proteomes" id="UP000504635"/>
    </source>
</evidence>
<dbReference type="InParanoid" id="A0A6J2Y5H0"/>
<reference evidence="4" key="1">
    <citation type="submission" date="2025-08" db="UniProtKB">
        <authorList>
            <consortium name="RefSeq"/>
        </authorList>
    </citation>
    <scope>IDENTIFICATION</scope>
    <source>
        <tissue evidence="4">Gonads</tissue>
    </source>
</reference>
<keyword evidence="3" id="KW-1185">Reference proteome</keyword>
<protein>
    <submittedName>
        <fullName evidence="4">Uncharacterized protein LOC115883964</fullName>
    </submittedName>
</protein>